<evidence type="ECO:0000313" key="2">
    <source>
        <dbReference type="EMBL" id="GMQ27621.1"/>
    </source>
</evidence>
<dbReference type="Pfam" id="PF06170">
    <property type="entry name" value="DUF983"/>
    <property type="match status" value="1"/>
</dbReference>
<evidence type="ECO:0000256" key="1">
    <source>
        <dbReference type="SAM" id="Phobius"/>
    </source>
</evidence>
<evidence type="ECO:0008006" key="4">
    <source>
        <dbReference type="Google" id="ProtNLM"/>
    </source>
</evidence>
<keyword evidence="1" id="KW-0472">Membrane</keyword>
<keyword evidence="1" id="KW-0812">Transmembrane</keyword>
<protein>
    <recommendedName>
        <fullName evidence="4">DUF983 domain-containing protein</fullName>
    </recommendedName>
</protein>
<evidence type="ECO:0000313" key="3">
    <source>
        <dbReference type="Proteomes" id="UP001338309"/>
    </source>
</evidence>
<proteinExistence type="predicted"/>
<reference evidence="2 3" key="1">
    <citation type="submission" date="2023-08" db="EMBL/GenBank/DDBJ databases">
        <title>Draft genome sequence of Algoriphagus confluentis.</title>
        <authorList>
            <person name="Takatani N."/>
            <person name="Hosokawa M."/>
            <person name="Sawabe T."/>
        </authorList>
    </citation>
    <scope>NUCLEOTIDE SEQUENCE [LARGE SCALE GENOMIC DNA]</scope>
    <source>
        <strain evidence="2 3">NBRC 111222</strain>
    </source>
</reference>
<dbReference type="Proteomes" id="UP001338309">
    <property type="component" value="Unassembled WGS sequence"/>
</dbReference>
<gene>
    <name evidence="2" type="ORF">Aconfl_02630</name>
</gene>
<dbReference type="InterPro" id="IPR009325">
    <property type="entry name" value="DUF983"/>
</dbReference>
<organism evidence="2 3">
    <name type="scientific">Algoriphagus confluentis</name>
    <dbReference type="NCBI Taxonomy" id="1697556"/>
    <lineage>
        <taxon>Bacteria</taxon>
        <taxon>Pseudomonadati</taxon>
        <taxon>Bacteroidota</taxon>
        <taxon>Cytophagia</taxon>
        <taxon>Cytophagales</taxon>
        <taxon>Cyclobacteriaceae</taxon>
        <taxon>Algoriphagus</taxon>
    </lineage>
</organism>
<comment type="caution">
    <text evidence="2">The sequence shown here is derived from an EMBL/GenBank/DDBJ whole genome shotgun (WGS) entry which is preliminary data.</text>
</comment>
<dbReference type="EMBL" id="BTPD01000001">
    <property type="protein sequence ID" value="GMQ27621.1"/>
    <property type="molecule type" value="Genomic_DNA"/>
</dbReference>
<feature type="transmembrane region" description="Helical" evidence="1">
    <location>
        <begin position="48"/>
        <end position="67"/>
    </location>
</feature>
<keyword evidence="1" id="KW-1133">Transmembrane helix</keyword>
<feature type="transmembrane region" description="Helical" evidence="1">
    <location>
        <begin position="22"/>
        <end position="43"/>
    </location>
</feature>
<sequence length="86" mass="9622">MTCEVCGSRLIPEPGFYDGAMYISYAFSVALVITSLVAINLLVKKPELWMYLSSVAVLNMVLLPAMLRYSKTLYQYAAGKLKYRGD</sequence>
<accession>A0ABQ6PI76</accession>
<name>A0ABQ6PI76_9BACT</name>
<keyword evidence="3" id="KW-1185">Reference proteome</keyword>